<keyword evidence="2" id="KW-1185">Reference proteome</keyword>
<dbReference type="AlphaFoldDB" id="A0A075AWM5"/>
<accession>A0A075AWM5</accession>
<organism evidence="1 2">
    <name type="scientific">Rozella allomycis (strain CSF55)</name>
    <dbReference type="NCBI Taxonomy" id="988480"/>
    <lineage>
        <taxon>Eukaryota</taxon>
        <taxon>Fungi</taxon>
        <taxon>Fungi incertae sedis</taxon>
        <taxon>Cryptomycota</taxon>
        <taxon>Cryptomycota incertae sedis</taxon>
        <taxon>Rozella</taxon>
    </lineage>
</organism>
<dbReference type="Proteomes" id="UP000030755">
    <property type="component" value="Unassembled WGS sequence"/>
</dbReference>
<gene>
    <name evidence="1" type="ORF">O9G_005202</name>
</gene>
<name>A0A075AWM5_ROZAC</name>
<protein>
    <submittedName>
        <fullName evidence="1">Uncharacterized protein</fullName>
    </submittedName>
</protein>
<evidence type="ECO:0000313" key="2">
    <source>
        <dbReference type="Proteomes" id="UP000030755"/>
    </source>
</evidence>
<sequence length="296" mass="34099">MEDFNIAYSDLTLDHVRPAILRLKVGMRDLVHGMTNEKLVECGFYLNSFTREEIRQKKFVPVVSPFALAVFASSLFLEDKRSLLYQIGCTLYQLTGLLTRTEDDLCGTPFQIAHGLWETLIRLLYQSKQPGESFNLCLTSIYPSFDSKTAFQDFTFVVPGAHFMFELTKKQYKDMDQSQLKPNVIYHFGGSNKGFDLACYPTAGFFNDYRDVAWNIETRFGTEDASTVEAIKEIREKMNLTLEQYNVFLVVVLKRKVAKTFNQESLPENCIVLTTEHLADCYGKSFEDYLLFLKKD</sequence>
<dbReference type="EMBL" id="KE560933">
    <property type="protein sequence ID" value="EPZ34632.1"/>
    <property type="molecule type" value="Genomic_DNA"/>
</dbReference>
<proteinExistence type="predicted"/>
<evidence type="ECO:0000313" key="1">
    <source>
        <dbReference type="EMBL" id="EPZ34632.1"/>
    </source>
</evidence>
<dbReference type="HOGENOM" id="CLU_940588_0_0_1"/>
<reference evidence="1 2" key="1">
    <citation type="journal article" date="2013" name="Curr. Biol.">
        <title>Shared signatures of parasitism and phylogenomics unite Cryptomycota and microsporidia.</title>
        <authorList>
            <person name="James T.Y."/>
            <person name="Pelin A."/>
            <person name="Bonen L."/>
            <person name="Ahrendt S."/>
            <person name="Sain D."/>
            <person name="Corradi N."/>
            <person name="Stajich J.E."/>
        </authorList>
    </citation>
    <scope>NUCLEOTIDE SEQUENCE [LARGE SCALE GENOMIC DNA]</scope>
    <source>
        <strain evidence="1 2">CSF55</strain>
    </source>
</reference>